<sequence>MAVTAVRDPVPGGGVVGRRAVPARRAVAALLAGVAVATGCGVVEGQRFERSAASMEQVARSVREDDDPAKRPRKIGSLAFADVRRDGARVYFELGEVIEGVDPYGYVYSPDERPVDDDLSDSVDSAFEHIRGPWYHWSDTY</sequence>
<evidence type="ECO:0008006" key="3">
    <source>
        <dbReference type="Google" id="ProtNLM"/>
    </source>
</evidence>
<evidence type="ECO:0000313" key="2">
    <source>
        <dbReference type="Proteomes" id="UP001612928"/>
    </source>
</evidence>
<gene>
    <name evidence="1" type="ORF">ACIBP5_00390</name>
</gene>
<evidence type="ECO:0000313" key="1">
    <source>
        <dbReference type="EMBL" id="MFI7438404.1"/>
    </source>
</evidence>
<dbReference type="RefSeq" id="WP_397017946.1">
    <property type="nucleotide sequence ID" value="NZ_JBITMB010000001.1"/>
</dbReference>
<keyword evidence="2" id="KW-1185">Reference proteome</keyword>
<reference evidence="1 2" key="1">
    <citation type="submission" date="2024-10" db="EMBL/GenBank/DDBJ databases">
        <title>The Natural Products Discovery Center: Release of the First 8490 Sequenced Strains for Exploring Actinobacteria Biosynthetic Diversity.</title>
        <authorList>
            <person name="Kalkreuter E."/>
            <person name="Kautsar S.A."/>
            <person name="Yang D."/>
            <person name="Bader C.D."/>
            <person name="Teijaro C.N."/>
            <person name="Fluegel L."/>
            <person name="Davis C.M."/>
            <person name="Simpson J.R."/>
            <person name="Lauterbach L."/>
            <person name="Steele A.D."/>
            <person name="Gui C."/>
            <person name="Meng S."/>
            <person name="Li G."/>
            <person name="Viehrig K."/>
            <person name="Ye F."/>
            <person name="Su P."/>
            <person name="Kiefer A.F."/>
            <person name="Nichols A."/>
            <person name="Cepeda A.J."/>
            <person name="Yan W."/>
            <person name="Fan B."/>
            <person name="Jiang Y."/>
            <person name="Adhikari A."/>
            <person name="Zheng C.-J."/>
            <person name="Schuster L."/>
            <person name="Cowan T.M."/>
            <person name="Smanski M.J."/>
            <person name="Chevrette M.G."/>
            <person name="De Carvalho L.P.S."/>
            <person name="Shen B."/>
        </authorList>
    </citation>
    <scope>NUCLEOTIDE SEQUENCE [LARGE SCALE GENOMIC DNA]</scope>
    <source>
        <strain evidence="1 2">NPDC049503</strain>
    </source>
</reference>
<organism evidence="1 2">
    <name type="scientific">Nonomuraea indica</name>
    <dbReference type="NCBI Taxonomy" id="1581193"/>
    <lineage>
        <taxon>Bacteria</taxon>
        <taxon>Bacillati</taxon>
        <taxon>Actinomycetota</taxon>
        <taxon>Actinomycetes</taxon>
        <taxon>Streptosporangiales</taxon>
        <taxon>Streptosporangiaceae</taxon>
        <taxon>Nonomuraea</taxon>
    </lineage>
</organism>
<comment type="caution">
    <text evidence="1">The sequence shown here is derived from an EMBL/GenBank/DDBJ whole genome shotgun (WGS) entry which is preliminary data.</text>
</comment>
<dbReference type="Proteomes" id="UP001612928">
    <property type="component" value="Unassembled WGS sequence"/>
</dbReference>
<dbReference type="EMBL" id="JBITMB010000001">
    <property type="protein sequence ID" value="MFI7438404.1"/>
    <property type="molecule type" value="Genomic_DNA"/>
</dbReference>
<name>A0ABW7ZV34_9ACTN</name>
<accession>A0ABW7ZV34</accession>
<protein>
    <recommendedName>
        <fullName evidence="3">DUF4247 domain-containing protein</fullName>
    </recommendedName>
</protein>
<proteinExistence type="predicted"/>